<comment type="caution">
    <text evidence="2">The sequence shown here is derived from an EMBL/GenBank/DDBJ whole genome shotgun (WGS) entry which is preliminary data.</text>
</comment>
<protein>
    <submittedName>
        <fullName evidence="2">Uncharacterized protein</fullName>
    </submittedName>
</protein>
<accession>A0ABD1MM33</accession>
<evidence type="ECO:0000313" key="3">
    <source>
        <dbReference type="Proteomes" id="UP001603857"/>
    </source>
</evidence>
<proteinExistence type="predicted"/>
<keyword evidence="3" id="KW-1185">Reference proteome</keyword>
<name>A0ABD1MM33_9FABA</name>
<dbReference type="AlphaFoldDB" id="A0ABD1MM33"/>
<feature type="region of interest" description="Disordered" evidence="1">
    <location>
        <begin position="1"/>
        <end position="22"/>
    </location>
</feature>
<evidence type="ECO:0000256" key="1">
    <source>
        <dbReference type="SAM" id="MobiDB-lite"/>
    </source>
</evidence>
<dbReference type="Proteomes" id="UP001603857">
    <property type="component" value="Unassembled WGS sequence"/>
</dbReference>
<gene>
    <name evidence="2" type="ORF">Fmac_011316</name>
</gene>
<evidence type="ECO:0000313" key="2">
    <source>
        <dbReference type="EMBL" id="KAL2336870.1"/>
    </source>
</evidence>
<dbReference type="EMBL" id="JBGMDY010000004">
    <property type="protein sequence ID" value="KAL2336870.1"/>
    <property type="molecule type" value="Genomic_DNA"/>
</dbReference>
<reference evidence="2 3" key="1">
    <citation type="submission" date="2024-08" db="EMBL/GenBank/DDBJ databases">
        <title>Insights into the chromosomal genome structure of Flemingia macrophylla.</title>
        <authorList>
            <person name="Ding Y."/>
            <person name="Zhao Y."/>
            <person name="Bi W."/>
            <person name="Wu M."/>
            <person name="Zhao G."/>
            <person name="Gong Y."/>
            <person name="Li W."/>
            <person name="Zhang P."/>
        </authorList>
    </citation>
    <scope>NUCLEOTIDE SEQUENCE [LARGE SCALE GENOMIC DNA]</scope>
    <source>
        <strain evidence="2">DYQJB</strain>
        <tissue evidence="2">Leaf</tissue>
    </source>
</reference>
<sequence length="83" mass="10025">MNMDNCNKSRERKGKKKLPKSWWERSRVKQRHILHNSIQQRRIAEERLQPVPINFEDLICGFTFDFNCTIRINISNNKRSNPL</sequence>
<feature type="compositionally biased region" description="Basic residues" evidence="1">
    <location>
        <begin position="10"/>
        <end position="19"/>
    </location>
</feature>
<organism evidence="2 3">
    <name type="scientific">Flemingia macrophylla</name>
    <dbReference type="NCBI Taxonomy" id="520843"/>
    <lineage>
        <taxon>Eukaryota</taxon>
        <taxon>Viridiplantae</taxon>
        <taxon>Streptophyta</taxon>
        <taxon>Embryophyta</taxon>
        <taxon>Tracheophyta</taxon>
        <taxon>Spermatophyta</taxon>
        <taxon>Magnoliopsida</taxon>
        <taxon>eudicotyledons</taxon>
        <taxon>Gunneridae</taxon>
        <taxon>Pentapetalae</taxon>
        <taxon>rosids</taxon>
        <taxon>fabids</taxon>
        <taxon>Fabales</taxon>
        <taxon>Fabaceae</taxon>
        <taxon>Papilionoideae</taxon>
        <taxon>50 kb inversion clade</taxon>
        <taxon>NPAAA clade</taxon>
        <taxon>indigoferoid/millettioid clade</taxon>
        <taxon>Phaseoleae</taxon>
        <taxon>Flemingia</taxon>
    </lineage>
</organism>